<dbReference type="SUPFAM" id="SSF53807">
    <property type="entry name" value="Helical backbone' metal receptor"/>
    <property type="match status" value="1"/>
</dbReference>
<comment type="caution">
    <text evidence="10">The sequence shown here is derived from an EMBL/GenBank/DDBJ whole genome shotgun (WGS) entry which is preliminary data.</text>
</comment>
<keyword evidence="5" id="KW-0805">Transcription regulation</keyword>
<keyword evidence="3" id="KW-0813">Transport</keyword>
<keyword evidence="11" id="KW-1185">Reference proteome</keyword>
<feature type="domain" description="Fe/B12 periplasmic-binding" evidence="9">
    <location>
        <begin position="112"/>
        <end position="369"/>
    </location>
</feature>
<accession>A0A5C4TGN0</accession>
<name>A0A5C4TGN0_9BACL</name>
<reference evidence="10 11" key="1">
    <citation type="submission" date="2019-05" db="EMBL/GenBank/DDBJ databases">
        <title>We sequenced the genome of Paenibacillus hemerocallicola KCTC 33185 for further insight into its adaptation and study the phylogeny of Paenibacillus.</title>
        <authorList>
            <person name="Narsing Rao M.P."/>
        </authorList>
    </citation>
    <scope>NUCLEOTIDE SEQUENCE [LARGE SCALE GENOMIC DNA]</scope>
    <source>
        <strain evidence="10 11">KCTC 33185</strain>
    </source>
</reference>
<evidence type="ECO:0000256" key="4">
    <source>
        <dbReference type="ARBA" id="ARBA00022729"/>
    </source>
</evidence>
<dbReference type="OrthoDB" id="2461801at2"/>
<dbReference type="PANTHER" id="PTHR30532:SF26">
    <property type="entry name" value="IRON(3+)-HYDROXAMATE-BINDING PROTEIN FHUD"/>
    <property type="match status" value="1"/>
</dbReference>
<evidence type="ECO:0000256" key="2">
    <source>
        <dbReference type="ARBA" id="ARBA00008814"/>
    </source>
</evidence>
<dbReference type="InterPro" id="IPR018060">
    <property type="entry name" value="HTH_AraC"/>
</dbReference>
<dbReference type="AlphaFoldDB" id="A0A5C4TGN0"/>
<evidence type="ECO:0000256" key="6">
    <source>
        <dbReference type="ARBA" id="ARBA00023125"/>
    </source>
</evidence>
<dbReference type="RefSeq" id="WP_139600640.1">
    <property type="nucleotide sequence ID" value="NZ_VDCQ01000003.1"/>
</dbReference>
<dbReference type="SMART" id="SM00342">
    <property type="entry name" value="HTH_ARAC"/>
    <property type="match status" value="1"/>
</dbReference>
<organism evidence="10 11">
    <name type="scientific">Paenibacillus hemerocallicola</name>
    <dbReference type="NCBI Taxonomy" id="1172614"/>
    <lineage>
        <taxon>Bacteria</taxon>
        <taxon>Bacillati</taxon>
        <taxon>Bacillota</taxon>
        <taxon>Bacilli</taxon>
        <taxon>Bacillales</taxon>
        <taxon>Paenibacillaceae</taxon>
        <taxon>Paenibacillus</taxon>
    </lineage>
</organism>
<comment type="similarity">
    <text evidence="2">Belongs to the bacterial solute-binding protein 8 family.</text>
</comment>
<dbReference type="Gene3D" id="1.10.10.60">
    <property type="entry name" value="Homeodomain-like"/>
    <property type="match status" value="2"/>
</dbReference>
<dbReference type="SUPFAM" id="SSF46689">
    <property type="entry name" value="Homeodomain-like"/>
    <property type="match status" value="2"/>
</dbReference>
<dbReference type="EMBL" id="VDCQ01000003">
    <property type="protein sequence ID" value="TNJ67737.1"/>
    <property type="molecule type" value="Genomic_DNA"/>
</dbReference>
<dbReference type="PANTHER" id="PTHR30532">
    <property type="entry name" value="IRON III DICITRATE-BINDING PERIPLASMIC PROTEIN"/>
    <property type="match status" value="1"/>
</dbReference>
<dbReference type="InterPro" id="IPR051313">
    <property type="entry name" value="Bact_iron-sidero_bind"/>
</dbReference>
<keyword evidence="4" id="KW-0732">Signal</keyword>
<evidence type="ECO:0000259" key="8">
    <source>
        <dbReference type="PROSITE" id="PS01124"/>
    </source>
</evidence>
<dbReference type="GO" id="GO:0030288">
    <property type="term" value="C:outer membrane-bounded periplasmic space"/>
    <property type="evidence" value="ECO:0007669"/>
    <property type="project" value="TreeGrafter"/>
</dbReference>
<dbReference type="Proteomes" id="UP000307943">
    <property type="component" value="Unassembled WGS sequence"/>
</dbReference>
<dbReference type="InterPro" id="IPR018062">
    <property type="entry name" value="HTH_AraC-typ_CS"/>
</dbReference>
<protein>
    <submittedName>
        <fullName evidence="10">Helix-turn-helix domain-containing protein</fullName>
    </submittedName>
</protein>
<dbReference type="InterPro" id="IPR020449">
    <property type="entry name" value="Tscrpt_reg_AraC-type_HTH"/>
</dbReference>
<proteinExistence type="inferred from homology"/>
<dbReference type="GO" id="GO:0003700">
    <property type="term" value="F:DNA-binding transcription factor activity"/>
    <property type="evidence" value="ECO:0007669"/>
    <property type="project" value="InterPro"/>
</dbReference>
<dbReference type="PROSITE" id="PS50983">
    <property type="entry name" value="FE_B12_PBP"/>
    <property type="match status" value="1"/>
</dbReference>
<dbReference type="InterPro" id="IPR002491">
    <property type="entry name" value="ABC_transptr_periplasmic_BD"/>
</dbReference>
<evidence type="ECO:0000256" key="5">
    <source>
        <dbReference type="ARBA" id="ARBA00023015"/>
    </source>
</evidence>
<sequence length="370" mass="42492">MAADARKRIEATAAYMERHLNEPVTRETLAALADMNPEHYSRLFRKYIGTSPIDYMTELRITRAKSLIRQGDLSIVAIARQVGFVDPYYFSRRFKQAVGVSPSLYRLHRQKRIVALDYYEYFRMFGIEPVGVNSCKVSGYFADWTETATDVYGPGSMLDIERLRKLEPDLIVTEEEELEPALSAIGTTVVLQMYKDPVYDQLATIAGLTDKADDAAQWIKAYEERSSLLRHRLASAGVGNTAAVLRIRGSMLQIYGMMNMGYPLYRSLLFDPPEKIKLQSLCNRHFHSSVIVPEELPFYEADHLFVVLQPDRSTQTYWEQIRAMDIWRNYPAVRRGNVYEVDVRRWLAYDPASIAGQMDEAASLVLKERQ</sequence>
<evidence type="ECO:0000256" key="1">
    <source>
        <dbReference type="ARBA" id="ARBA00004196"/>
    </source>
</evidence>
<evidence type="ECO:0000256" key="3">
    <source>
        <dbReference type="ARBA" id="ARBA00022448"/>
    </source>
</evidence>
<dbReference type="Pfam" id="PF01497">
    <property type="entry name" value="Peripla_BP_2"/>
    <property type="match status" value="1"/>
</dbReference>
<dbReference type="PROSITE" id="PS00041">
    <property type="entry name" value="HTH_ARAC_FAMILY_1"/>
    <property type="match status" value="1"/>
</dbReference>
<comment type="subcellular location">
    <subcellularLocation>
        <location evidence="1">Cell envelope</location>
    </subcellularLocation>
</comment>
<keyword evidence="6" id="KW-0238">DNA-binding</keyword>
<evidence type="ECO:0000259" key="9">
    <source>
        <dbReference type="PROSITE" id="PS50983"/>
    </source>
</evidence>
<dbReference type="InterPro" id="IPR009057">
    <property type="entry name" value="Homeodomain-like_sf"/>
</dbReference>
<dbReference type="Pfam" id="PF12833">
    <property type="entry name" value="HTH_18"/>
    <property type="match status" value="1"/>
</dbReference>
<dbReference type="GO" id="GO:1901678">
    <property type="term" value="P:iron coordination entity transport"/>
    <property type="evidence" value="ECO:0007669"/>
    <property type="project" value="UniProtKB-ARBA"/>
</dbReference>
<gene>
    <name evidence="10" type="ORF">FE784_02995</name>
</gene>
<dbReference type="GO" id="GO:0043565">
    <property type="term" value="F:sequence-specific DNA binding"/>
    <property type="evidence" value="ECO:0007669"/>
    <property type="project" value="InterPro"/>
</dbReference>
<dbReference type="PRINTS" id="PR00032">
    <property type="entry name" value="HTHARAC"/>
</dbReference>
<dbReference type="Gene3D" id="3.40.50.1980">
    <property type="entry name" value="Nitrogenase molybdenum iron protein domain"/>
    <property type="match status" value="2"/>
</dbReference>
<evidence type="ECO:0000313" key="10">
    <source>
        <dbReference type="EMBL" id="TNJ67737.1"/>
    </source>
</evidence>
<evidence type="ECO:0000256" key="7">
    <source>
        <dbReference type="ARBA" id="ARBA00023163"/>
    </source>
</evidence>
<evidence type="ECO:0000313" key="11">
    <source>
        <dbReference type="Proteomes" id="UP000307943"/>
    </source>
</evidence>
<keyword evidence="7" id="KW-0804">Transcription</keyword>
<dbReference type="PROSITE" id="PS01124">
    <property type="entry name" value="HTH_ARAC_FAMILY_2"/>
    <property type="match status" value="1"/>
</dbReference>
<feature type="domain" description="HTH araC/xylS-type" evidence="8">
    <location>
        <begin position="10"/>
        <end position="108"/>
    </location>
</feature>